<evidence type="ECO:0000256" key="7">
    <source>
        <dbReference type="PIRSR" id="PIRSR026534-3"/>
    </source>
</evidence>
<comment type="similarity">
    <text evidence="2 5">Belongs to the glycosyl hydrolase 43 family.</text>
</comment>
<evidence type="ECO:0000256" key="2">
    <source>
        <dbReference type="ARBA" id="ARBA00009865"/>
    </source>
</evidence>
<gene>
    <name evidence="9" type="ORF">ICJ85_04295</name>
</gene>
<dbReference type="InterPro" id="IPR016840">
    <property type="entry name" value="Glyco_hydro_43_endo_a_Ara-ase"/>
</dbReference>
<feature type="active site" description="Proton acceptor" evidence="6">
    <location>
        <position position="28"/>
    </location>
</feature>
<dbReference type="AlphaFoldDB" id="A0A8J6Q3C6"/>
<dbReference type="Gene3D" id="2.115.10.20">
    <property type="entry name" value="Glycosyl hydrolase domain, family 43"/>
    <property type="match status" value="1"/>
</dbReference>
<accession>A0A8J6Q3C6</accession>
<evidence type="ECO:0000256" key="1">
    <source>
        <dbReference type="ARBA" id="ARBA00004834"/>
    </source>
</evidence>
<dbReference type="Pfam" id="PF04616">
    <property type="entry name" value="Glyco_hydro_43"/>
    <property type="match status" value="1"/>
</dbReference>
<feature type="signal peptide" evidence="8">
    <location>
        <begin position="1"/>
        <end position="21"/>
    </location>
</feature>
<name>A0A8J6Q3C6_9FLAO</name>
<keyword evidence="10" id="KW-1185">Reference proteome</keyword>
<evidence type="ECO:0000256" key="3">
    <source>
        <dbReference type="ARBA" id="ARBA00022801"/>
    </source>
</evidence>
<feature type="site" description="Important for substrate recognition" evidence="7">
    <location>
        <position position="281"/>
    </location>
</feature>
<feature type="active site" description="Proton donor" evidence="6">
    <location>
        <position position="211"/>
    </location>
</feature>
<protein>
    <submittedName>
        <fullName evidence="9">Arabinan endo-1,5-alpha-L-arabinosidase</fullName>
    </submittedName>
</protein>
<feature type="chain" id="PRO_5035180545" evidence="8">
    <location>
        <begin position="22"/>
        <end position="329"/>
    </location>
</feature>
<evidence type="ECO:0000256" key="8">
    <source>
        <dbReference type="SAM" id="SignalP"/>
    </source>
</evidence>
<evidence type="ECO:0000256" key="4">
    <source>
        <dbReference type="ARBA" id="ARBA00023295"/>
    </source>
</evidence>
<keyword evidence="3 5" id="KW-0378">Hydrolase</keyword>
<evidence type="ECO:0000256" key="6">
    <source>
        <dbReference type="PIRSR" id="PIRSR026534-1"/>
    </source>
</evidence>
<dbReference type="CDD" id="cd18830">
    <property type="entry name" value="GH43_CjArb43A-like"/>
    <property type="match status" value="1"/>
</dbReference>
<dbReference type="InterPro" id="IPR023296">
    <property type="entry name" value="Glyco_hydro_beta-prop_sf"/>
</dbReference>
<dbReference type="InterPro" id="IPR050727">
    <property type="entry name" value="GH43_arabinanases"/>
</dbReference>
<keyword evidence="4 5" id="KW-0326">Glycosidase</keyword>
<evidence type="ECO:0000313" key="9">
    <source>
        <dbReference type="EMBL" id="MBD0823233.1"/>
    </source>
</evidence>
<dbReference type="GO" id="GO:0031222">
    <property type="term" value="P:arabinan catabolic process"/>
    <property type="evidence" value="ECO:0007669"/>
    <property type="project" value="UniProtKB-UniPathway"/>
</dbReference>
<sequence>MKSLISKLSLMALFFGTLAFAQDIRVHDPVVIQQDDTFYLYCTGRGISCFSSKDLKDWKKEPSVFSEKPEWTDEVVSDFKNHIWAPDISFHNGMYYLYYSVSAFAKNTSAIGVATNKTLNPSHENYKWVDHGIVIQSVPNRDLWNAIDPNLIFDEENTPWLSFGSFWDGLKMVKLNPDLLSIAEPQEWYTIARRERSFDLADTNPGDAALEAPFIFKKNDYYYLFLSWDLCCRGEKSTYKVVVGRSKNVTGPYVDKTGTSLFEGGGTLLVEGNKNWYGAGHNSTYTFNGKDYMFFHAYDANDNGAPKLKIAELVWDEAGWPSLKENILD</sequence>
<dbReference type="InterPro" id="IPR006710">
    <property type="entry name" value="Glyco_hydro_43"/>
</dbReference>
<proteinExistence type="inferred from homology"/>
<dbReference type="EMBL" id="JACVXD010000002">
    <property type="protein sequence ID" value="MBD0823233.1"/>
    <property type="molecule type" value="Genomic_DNA"/>
</dbReference>
<dbReference type="SUPFAM" id="SSF75005">
    <property type="entry name" value="Arabinanase/levansucrase/invertase"/>
    <property type="match status" value="1"/>
</dbReference>
<dbReference type="PANTHER" id="PTHR43301:SF3">
    <property type="entry name" value="ARABINAN ENDO-1,5-ALPHA-L-ARABINOSIDASE A-RELATED"/>
    <property type="match status" value="1"/>
</dbReference>
<keyword evidence="8" id="KW-0732">Signal</keyword>
<dbReference type="PIRSF" id="PIRSF026534">
    <property type="entry name" value="Endo_alpha-L-arabinosidase"/>
    <property type="match status" value="1"/>
</dbReference>
<reference evidence="9 10" key="1">
    <citation type="journal article" date="2018" name="J. Microbiol.">
        <title>Aestuariibaculum marinum sp. nov., a marine bacterium isolated from seawater in South Korea.</title>
        <authorList>
            <person name="Choi J."/>
            <person name="Lee D."/>
            <person name="Jang J.H."/>
            <person name="Cha S."/>
            <person name="Seo T."/>
        </authorList>
    </citation>
    <scope>NUCLEOTIDE SEQUENCE [LARGE SCALE GENOMIC DNA]</scope>
    <source>
        <strain evidence="9 10">IP7</strain>
    </source>
</reference>
<dbReference type="UniPathway" id="UPA00667"/>
<dbReference type="PANTHER" id="PTHR43301">
    <property type="entry name" value="ARABINAN ENDO-1,5-ALPHA-L-ARABINOSIDASE"/>
    <property type="match status" value="1"/>
</dbReference>
<organism evidence="9 10">
    <name type="scientific">Aestuariibaculum marinum</name>
    <dbReference type="NCBI Taxonomy" id="2683592"/>
    <lineage>
        <taxon>Bacteria</taxon>
        <taxon>Pseudomonadati</taxon>
        <taxon>Bacteroidota</taxon>
        <taxon>Flavobacteriia</taxon>
        <taxon>Flavobacteriales</taxon>
        <taxon>Flavobacteriaceae</taxon>
    </lineage>
</organism>
<feature type="site" description="Important for catalytic activity, responsible for pKa modulation of the active site Glu and correct orientation of both the proton donor and substrate" evidence="7">
    <location>
        <position position="148"/>
    </location>
</feature>
<evidence type="ECO:0000256" key="5">
    <source>
        <dbReference type="PIRNR" id="PIRNR026534"/>
    </source>
</evidence>
<evidence type="ECO:0000313" key="10">
    <source>
        <dbReference type="Proteomes" id="UP000621516"/>
    </source>
</evidence>
<dbReference type="RefSeq" id="WP_188222553.1">
    <property type="nucleotide sequence ID" value="NZ_JACVXD010000002.1"/>
</dbReference>
<comment type="caution">
    <text evidence="9">The sequence shown here is derived from an EMBL/GenBank/DDBJ whole genome shotgun (WGS) entry which is preliminary data.</text>
</comment>
<comment type="pathway">
    <text evidence="1 5">Glycan metabolism; L-arabinan degradation.</text>
</comment>
<dbReference type="Proteomes" id="UP000621516">
    <property type="component" value="Unassembled WGS sequence"/>
</dbReference>
<dbReference type="GO" id="GO:0046558">
    <property type="term" value="F:arabinan endo-1,5-alpha-L-arabinosidase activity"/>
    <property type="evidence" value="ECO:0007669"/>
    <property type="project" value="InterPro"/>
</dbReference>